<sequence>MPASVADERGPGIGRGTADWLCLAATPVFAMMAVLSATSGGEPDLLCAAVHGTSPLNGMAAMYALMSVFHLAPWLRLIAARRA</sequence>
<feature type="transmembrane region" description="Helical" evidence="1">
    <location>
        <begin position="20"/>
        <end position="40"/>
    </location>
</feature>
<feature type="transmembrane region" description="Helical" evidence="1">
    <location>
        <begin position="60"/>
        <end position="79"/>
    </location>
</feature>
<keyword evidence="1" id="KW-1133">Transmembrane helix</keyword>
<proteinExistence type="predicted"/>
<protein>
    <submittedName>
        <fullName evidence="2">Uncharacterized protein</fullName>
    </submittedName>
</protein>
<keyword evidence="3" id="KW-1185">Reference proteome</keyword>
<evidence type="ECO:0000256" key="1">
    <source>
        <dbReference type="SAM" id="Phobius"/>
    </source>
</evidence>
<name>A0A346A435_9HYPH</name>
<evidence type="ECO:0000313" key="2">
    <source>
        <dbReference type="EMBL" id="AXK83932.1"/>
    </source>
</evidence>
<dbReference type="KEGG" id="ptaw:DW352_08585"/>
<keyword evidence="1" id="KW-0472">Membrane</keyword>
<dbReference type="OrthoDB" id="7777996at2"/>
<gene>
    <name evidence="2" type="ORF">DW352_08585</name>
</gene>
<evidence type="ECO:0000313" key="3">
    <source>
        <dbReference type="Proteomes" id="UP000254889"/>
    </source>
</evidence>
<reference evidence="2 3" key="1">
    <citation type="submission" date="2018-07" db="EMBL/GenBank/DDBJ databases">
        <authorList>
            <person name="Quirk P.G."/>
            <person name="Krulwich T.A."/>
        </authorList>
    </citation>
    <scope>NUCLEOTIDE SEQUENCE [LARGE SCALE GENOMIC DNA]</scope>
    <source>
        <strain evidence="2 3">CC-BB4</strain>
    </source>
</reference>
<organism evidence="2 3">
    <name type="scientific">Pseudolabrys taiwanensis</name>
    <dbReference type="NCBI Taxonomy" id="331696"/>
    <lineage>
        <taxon>Bacteria</taxon>
        <taxon>Pseudomonadati</taxon>
        <taxon>Pseudomonadota</taxon>
        <taxon>Alphaproteobacteria</taxon>
        <taxon>Hyphomicrobiales</taxon>
        <taxon>Xanthobacteraceae</taxon>
        <taxon>Pseudolabrys</taxon>
    </lineage>
</organism>
<accession>A0A346A435</accession>
<keyword evidence="1" id="KW-0812">Transmembrane</keyword>
<dbReference type="EMBL" id="CP031417">
    <property type="protein sequence ID" value="AXK83932.1"/>
    <property type="molecule type" value="Genomic_DNA"/>
</dbReference>
<dbReference type="Proteomes" id="UP000254889">
    <property type="component" value="Chromosome"/>
</dbReference>
<dbReference type="AlphaFoldDB" id="A0A346A435"/>